<accession>A0A2U2IZC1</accession>
<dbReference type="AlphaFoldDB" id="A0A2U2IZC1"/>
<dbReference type="PANTHER" id="PTHR43792">
    <property type="entry name" value="GNAT FAMILY, PUTATIVE (AFU_ORTHOLOGUE AFUA_3G00765)-RELATED-RELATED"/>
    <property type="match status" value="1"/>
</dbReference>
<name>A0A2U2IZC1_9SPHN</name>
<dbReference type="PROSITE" id="PS51186">
    <property type="entry name" value="GNAT"/>
    <property type="match status" value="1"/>
</dbReference>
<dbReference type="InterPro" id="IPR051531">
    <property type="entry name" value="N-acetyltransferase"/>
</dbReference>
<dbReference type="Gene3D" id="3.40.630.30">
    <property type="match status" value="1"/>
</dbReference>
<dbReference type="PANTHER" id="PTHR43792:SF16">
    <property type="entry name" value="N-ACETYLTRANSFERASE DOMAIN-CONTAINING PROTEIN"/>
    <property type="match status" value="1"/>
</dbReference>
<dbReference type="SUPFAM" id="SSF55729">
    <property type="entry name" value="Acyl-CoA N-acyltransferases (Nat)"/>
    <property type="match status" value="1"/>
</dbReference>
<dbReference type="InterPro" id="IPR000182">
    <property type="entry name" value="GNAT_dom"/>
</dbReference>
<evidence type="ECO:0000313" key="3">
    <source>
        <dbReference type="Proteomes" id="UP000245916"/>
    </source>
</evidence>
<protein>
    <submittedName>
        <fullName evidence="2">GNAT family N-acetyltransferase</fullName>
    </submittedName>
</protein>
<evidence type="ECO:0000313" key="2">
    <source>
        <dbReference type="EMBL" id="PWG01417.1"/>
    </source>
</evidence>
<reference evidence="2 3" key="1">
    <citation type="submission" date="2018-05" db="EMBL/GenBank/DDBJ databases">
        <title>Genome of Sphingosinicella humi QZX222.</title>
        <authorList>
            <person name="Qiao Z."/>
            <person name="Wang G."/>
        </authorList>
    </citation>
    <scope>NUCLEOTIDE SEQUENCE [LARGE SCALE GENOMIC DNA]</scope>
    <source>
        <strain evidence="2 3">QZX222</strain>
    </source>
</reference>
<comment type="caution">
    <text evidence="2">The sequence shown here is derived from an EMBL/GenBank/DDBJ whole genome shotgun (WGS) entry which is preliminary data.</text>
</comment>
<evidence type="ECO:0000259" key="1">
    <source>
        <dbReference type="PROSITE" id="PS51186"/>
    </source>
</evidence>
<gene>
    <name evidence="2" type="ORF">DF286_13840</name>
</gene>
<dbReference type="EMBL" id="QFFF01000002">
    <property type="protein sequence ID" value="PWG01417.1"/>
    <property type="molecule type" value="Genomic_DNA"/>
</dbReference>
<feature type="domain" description="N-acetyltransferase" evidence="1">
    <location>
        <begin position="9"/>
        <end position="172"/>
    </location>
</feature>
<organism evidence="2 3">
    <name type="scientific">Allosphingosinicella humi</name>
    <dbReference type="NCBI Taxonomy" id="2068657"/>
    <lineage>
        <taxon>Bacteria</taxon>
        <taxon>Pseudomonadati</taxon>
        <taxon>Pseudomonadota</taxon>
        <taxon>Alphaproteobacteria</taxon>
        <taxon>Sphingomonadales</taxon>
        <taxon>Sphingomonadaceae</taxon>
        <taxon>Allosphingosinicella</taxon>
    </lineage>
</organism>
<sequence length="174" mass="19428">MPVLETERLLLRAPSADDLAASTTMWSNPEVVRHIGGKPFTREEVWSRILRARGLWSMLGYGYWAVYDKASGRFAGDIGFADFHRDFSPSIEGIPEMGWVLDPWCHGRGYASEAVTAAIRWAEAELDAPEYSCIIDPDNASSINVALKAGFVEAAKTRYKGGRTLIFRRSARRT</sequence>
<keyword evidence="3" id="KW-1185">Reference proteome</keyword>
<dbReference type="Pfam" id="PF13302">
    <property type="entry name" value="Acetyltransf_3"/>
    <property type="match status" value="1"/>
</dbReference>
<proteinExistence type="predicted"/>
<dbReference type="GO" id="GO:0016747">
    <property type="term" value="F:acyltransferase activity, transferring groups other than amino-acyl groups"/>
    <property type="evidence" value="ECO:0007669"/>
    <property type="project" value="InterPro"/>
</dbReference>
<dbReference type="Proteomes" id="UP000245916">
    <property type="component" value="Unassembled WGS sequence"/>
</dbReference>
<dbReference type="OrthoDB" id="6293260at2"/>
<keyword evidence="2" id="KW-0808">Transferase</keyword>
<dbReference type="InterPro" id="IPR016181">
    <property type="entry name" value="Acyl_CoA_acyltransferase"/>
</dbReference>